<name>A0A453H8A7_AEGTS</name>
<sequence>ETRKWHRSLPSSPSPCLLILLCSSFQSVVLPRTPTTTPTPDSFSKLTQLPPRRLAGARAVPFTVSGWTLDPTYPDLQVSLHIFSFRAEYPSPNLPFSRAPIGPEARRSTMAEAGDPTLEQGLLANPEESNQLTYTGDGSVDFSGNPVVKEKTGRWKACPFILGNECCERLAYYGISTNLVTYLTKKLHDGNSSAARNVTTWQGTCYLTPLIGAILADAYWGRYWTIATFSTIYFIVSIFY</sequence>
<evidence type="ECO:0000256" key="1">
    <source>
        <dbReference type="SAM" id="SignalP"/>
    </source>
</evidence>
<dbReference type="InterPro" id="IPR036259">
    <property type="entry name" value="MFS_trans_sf"/>
</dbReference>
<dbReference type="Gene3D" id="1.20.1250.20">
    <property type="entry name" value="MFS general substrate transporter like domains"/>
    <property type="match status" value="1"/>
</dbReference>
<feature type="chain" id="PRO_5019344489" description="Peptide transporter PTR2" evidence="1">
    <location>
        <begin position="32"/>
        <end position="240"/>
    </location>
</feature>
<reference evidence="3" key="2">
    <citation type="journal article" date="2017" name="Nat. Plants">
        <title>The Aegilops tauschii genome reveals multiple impacts of transposons.</title>
        <authorList>
            <person name="Zhao G."/>
            <person name="Zou C."/>
            <person name="Li K."/>
            <person name="Wang K."/>
            <person name="Li T."/>
            <person name="Gao L."/>
            <person name="Zhang X."/>
            <person name="Wang H."/>
            <person name="Yang Z."/>
            <person name="Liu X."/>
            <person name="Jiang W."/>
            <person name="Mao L."/>
            <person name="Kong X."/>
            <person name="Jiao Y."/>
            <person name="Jia J."/>
        </authorList>
    </citation>
    <scope>NUCLEOTIDE SEQUENCE [LARGE SCALE GENOMIC DNA]</scope>
    <source>
        <strain evidence="3">cv. AL8/78</strain>
    </source>
</reference>
<protein>
    <recommendedName>
        <fullName evidence="4">Peptide transporter PTR2</fullName>
    </recommendedName>
</protein>
<accession>A0A453H8A7</accession>
<evidence type="ECO:0000313" key="2">
    <source>
        <dbReference type="EnsemblPlants" id="AET4Gv20108000.9"/>
    </source>
</evidence>
<reference evidence="2" key="5">
    <citation type="journal article" date="2021" name="G3 (Bethesda)">
        <title>Aegilops tauschii genome assembly Aet v5.0 features greater sequence contiguity and improved annotation.</title>
        <authorList>
            <person name="Wang L."/>
            <person name="Zhu T."/>
            <person name="Rodriguez J.C."/>
            <person name="Deal K.R."/>
            <person name="Dubcovsky J."/>
            <person name="McGuire P.E."/>
            <person name="Lux T."/>
            <person name="Spannagl M."/>
            <person name="Mayer K.F.X."/>
            <person name="Baldrich P."/>
            <person name="Meyers B.C."/>
            <person name="Huo N."/>
            <person name="Gu Y.Q."/>
            <person name="Zhou H."/>
            <person name="Devos K.M."/>
            <person name="Bennetzen J.L."/>
            <person name="Unver T."/>
            <person name="Budak H."/>
            <person name="Gulick P.J."/>
            <person name="Galiba G."/>
            <person name="Kalapos B."/>
            <person name="Nelson D.R."/>
            <person name="Li P."/>
            <person name="You F.M."/>
            <person name="Luo M.C."/>
            <person name="Dvorak J."/>
        </authorList>
    </citation>
    <scope>NUCLEOTIDE SEQUENCE [LARGE SCALE GENOMIC DNA]</scope>
    <source>
        <strain evidence="2">cv. AL8/78</strain>
    </source>
</reference>
<dbReference type="PANTHER" id="PTHR11654">
    <property type="entry name" value="OLIGOPEPTIDE TRANSPORTER-RELATED"/>
    <property type="match status" value="1"/>
</dbReference>
<dbReference type="Gramene" id="AET4Gv20108000.9">
    <property type="protein sequence ID" value="AET4Gv20108000.9"/>
    <property type="gene ID" value="AET4Gv20108000"/>
</dbReference>
<reference evidence="2" key="3">
    <citation type="journal article" date="2017" name="Nature">
        <title>Genome sequence of the progenitor of the wheat D genome Aegilops tauschii.</title>
        <authorList>
            <person name="Luo M.C."/>
            <person name="Gu Y.Q."/>
            <person name="Puiu D."/>
            <person name="Wang H."/>
            <person name="Twardziok S.O."/>
            <person name="Deal K.R."/>
            <person name="Huo N."/>
            <person name="Zhu T."/>
            <person name="Wang L."/>
            <person name="Wang Y."/>
            <person name="McGuire P.E."/>
            <person name="Liu S."/>
            <person name="Long H."/>
            <person name="Ramasamy R.K."/>
            <person name="Rodriguez J.C."/>
            <person name="Van S.L."/>
            <person name="Yuan L."/>
            <person name="Wang Z."/>
            <person name="Xia Z."/>
            <person name="Xiao L."/>
            <person name="Anderson O.D."/>
            <person name="Ouyang S."/>
            <person name="Liang Y."/>
            <person name="Zimin A.V."/>
            <person name="Pertea G."/>
            <person name="Qi P."/>
            <person name="Bennetzen J.L."/>
            <person name="Dai X."/>
            <person name="Dawson M.W."/>
            <person name="Muller H.G."/>
            <person name="Kugler K."/>
            <person name="Rivarola-Duarte L."/>
            <person name="Spannagl M."/>
            <person name="Mayer K.F.X."/>
            <person name="Lu F.H."/>
            <person name="Bevan M.W."/>
            <person name="Leroy P."/>
            <person name="Li P."/>
            <person name="You F.M."/>
            <person name="Sun Q."/>
            <person name="Liu Z."/>
            <person name="Lyons E."/>
            <person name="Wicker T."/>
            <person name="Salzberg S.L."/>
            <person name="Devos K.M."/>
            <person name="Dvorak J."/>
        </authorList>
    </citation>
    <scope>NUCLEOTIDE SEQUENCE [LARGE SCALE GENOMIC DNA]</scope>
    <source>
        <strain evidence="2">cv. AL8/78</strain>
    </source>
</reference>
<dbReference type="EnsemblPlants" id="AET4Gv20108000.9">
    <property type="protein sequence ID" value="AET4Gv20108000.9"/>
    <property type="gene ID" value="AET4Gv20108000"/>
</dbReference>
<organism evidence="2 3">
    <name type="scientific">Aegilops tauschii subsp. strangulata</name>
    <name type="common">Goatgrass</name>
    <dbReference type="NCBI Taxonomy" id="200361"/>
    <lineage>
        <taxon>Eukaryota</taxon>
        <taxon>Viridiplantae</taxon>
        <taxon>Streptophyta</taxon>
        <taxon>Embryophyta</taxon>
        <taxon>Tracheophyta</taxon>
        <taxon>Spermatophyta</taxon>
        <taxon>Magnoliopsida</taxon>
        <taxon>Liliopsida</taxon>
        <taxon>Poales</taxon>
        <taxon>Poaceae</taxon>
        <taxon>BOP clade</taxon>
        <taxon>Pooideae</taxon>
        <taxon>Triticodae</taxon>
        <taxon>Triticeae</taxon>
        <taxon>Triticinae</taxon>
        <taxon>Aegilops</taxon>
    </lineage>
</organism>
<evidence type="ECO:0008006" key="4">
    <source>
        <dbReference type="Google" id="ProtNLM"/>
    </source>
</evidence>
<reference evidence="3" key="1">
    <citation type="journal article" date="2014" name="Science">
        <title>Ancient hybridizations among the ancestral genomes of bread wheat.</title>
        <authorList>
            <consortium name="International Wheat Genome Sequencing Consortium,"/>
            <person name="Marcussen T."/>
            <person name="Sandve S.R."/>
            <person name="Heier L."/>
            <person name="Spannagl M."/>
            <person name="Pfeifer M."/>
            <person name="Jakobsen K.S."/>
            <person name="Wulff B.B."/>
            <person name="Steuernagel B."/>
            <person name="Mayer K.F."/>
            <person name="Olsen O.A."/>
        </authorList>
    </citation>
    <scope>NUCLEOTIDE SEQUENCE [LARGE SCALE GENOMIC DNA]</scope>
    <source>
        <strain evidence="3">cv. AL8/78</strain>
    </source>
</reference>
<reference evidence="2" key="4">
    <citation type="submission" date="2019-03" db="UniProtKB">
        <authorList>
            <consortium name="EnsemblPlants"/>
        </authorList>
    </citation>
    <scope>IDENTIFICATION</scope>
</reference>
<proteinExistence type="predicted"/>
<feature type="signal peptide" evidence="1">
    <location>
        <begin position="1"/>
        <end position="31"/>
    </location>
</feature>
<evidence type="ECO:0000313" key="3">
    <source>
        <dbReference type="Proteomes" id="UP000015105"/>
    </source>
</evidence>
<dbReference type="AlphaFoldDB" id="A0A453H8A7"/>
<keyword evidence="3" id="KW-1185">Reference proteome</keyword>
<keyword evidence="1" id="KW-0732">Signal</keyword>
<dbReference type="SUPFAM" id="SSF103473">
    <property type="entry name" value="MFS general substrate transporter"/>
    <property type="match status" value="1"/>
</dbReference>
<dbReference type="Proteomes" id="UP000015105">
    <property type="component" value="Chromosome 4D"/>
</dbReference>